<dbReference type="EMBL" id="CDMY01000466">
    <property type="protein sequence ID" value="CEM15566.1"/>
    <property type="molecule type" value="Genomic_DNA"/>
</dbReference>
<dbReference type="InterPro" id="IPR017853">
    <property type="entry name" value="GH"/>
</dbReference>
<dbReference type="InterPro" id="IPR045053">
    <property type="entry name" value="MAN-like"/>
</dbReference>
<evidence type="ECO:0000256" key="5">
    <source>
        <dbReference type="ARBA" id="ARBA00022525"/>
    </source>
</evidence>
<keyword evidence="11" id="KW-1185">Reference proteome</keyword>
<dbReference type="Proteomes" id="UP000041254">
    <property type="component" value="Unassembled WGS sequence"/>
</dbReference>
<proteinExistence type="inferred from homology"/>
<dbReference type="PhylomeDB" id="A0A0G4FNG5"/>
<dbReference type="GO" id="GO:0016985">
    <property type="term" value="F:mannan endo-1,4-beta-mannosidase activity"/>
    <property type="evidence" value="ECO:0007669"/>
    <property type="project" value="UniProtKB-EC"/>
</dbReference>
<dbReference type="Pfam" id="PF26410">
    <property type="entry name" value="GH5_mannosidase"/>
    <property type="match status" value="1"/>
</dbReference>
<dbReference type="OMA" id="GWESGNE"/>
<dbReference type="OrthoDB" id="406631at2759"/>
<protein>
    <recommendedName>
        <fullName evidence="4">mannan endo-1,4-beta-mannosidase</fullName>
        <ecNumber evidence="4">3.2.1.78</ecNumber>
    </recommendedName>
</protein>
<keyword evidence="8" id="KW-0326">Glycosidase</keyword>
<keyword evidence="7" id="KW-0378">Hydrolase</keyword>
<gene>
    <name evidence="10" type="ORF">Vbra_15803</name>
</gene>
<dbReference type="PANTHER" id="PTHR31451">
    <property type="match status" value="1"/>
</dbReference>
<comment type="similarity">
    <text evidence="3">Belongs to the glycosyl hydrolase 5 (cellulase A) family.</text>
</comment>
<keyword evidence="6" id="KW-0732">Signal</keyword>
<dbReference type="VEuPathDB" id="CryptoDB:Vbra_15803"/>
<evidence type="ECO:0000256" key="4">
    <source>
        <dbReference type="ARBA" id="ARBA00012706"/>
    </source>
</evidence>
<dbReference type="GO" id="GO:0005576">
    <property type="term" value="C:extracellular region"/>
    <property type="evidence" value="ECO:0007669"/>
    <property type="project" value="UniProtKB-SubCell"/>
</dbReference>
<name>A0A0G4FNG5_VITBC</name>
<evidence type="ECO:0000256" key="3">
    <source>
        <dbReference type="ARBA" id="ARBA00005641"/>
    </source>
</evidence>
<reference evidence="10 11" key="1">
    <citation type="submission" date="2014-11" db="EMBL/GenBank/DDBJ databases">
        <authorList>
            <person name="Zhu J."/>
            <person name="Qi W."/>
            <person name="Song R."/>
        </authorList>
    </citation>
    <scope>NUCLEOTIDE SEQUENCE [LARGE SCALE GENOMIC DNA]</scope>
</reference>
<evidence type="ECO:0000313" key="11">
    <source>
        <dbReference type="Proteomes" id="UP000041254"/>
    </source>
</evidence>
<evidence type="ECO:0000313" key="10">
    <source>
        <dbReference type="EMBL" id="CEM15566.1"/>
    </source>
</evidence>
<dbReference type="Gene3D" id="3.20.20.80">
    <property type="entry name" value="Glycosidases"/>
    <property type="match status" value="1"/>
</dbReference>
<dbReference type="InterPro" id="IPR001547">
    <property type="entry name" value="Glyco_hydro_5"/>
</dbReference>
<evidence type="ECO:0000256" key="2">
    <source>
        <dbReference type="ARBA" id="ARBA00004613"/>
    </source>
</evidence>
<sequence length="567" mass="63405">MADVDTAATSPASESQADVFIQRRDGRLWLGKDPFRFAGCNIYWLGLDENVGGVDFPSEFRVRDALETAKEMQLRVVRAHTLGISYGTEDKSFCEGPGKFVHDNLRMADYAITVAKELGLRLIVPLMDKWDYYHGGMKHFTRWRGKERREDFYTDPQVIEDFKTYISELVSHVNPHTGLAWKDEPCIMCWETGNELDSPPEWTRQIADHIKKEAPRQLVMDGRWGVDPACLAIDSVDIVSNHYYFVPAVELGRDVYGGAWSAQQQGKCFVVGEYDWKGYPYGTLVPFLNMVESSQCVTGDLFWSLFPHHDDGGFVAHHDGFTLHYPGDDARMRDRARLIRQHACRMRGDPAPAAHRIPSAPHITQIQHSHIRWRGATGAATYSIEVSLSDDTSSGHHKWHPLVQQHITADPKESDGQSSATLASPFSSLPLLATDFSPPKSRFSLPLYFASHAAPLPPAAPSACESPFPMSCGDNLFVRAMNRAIEGSEALVSEWVAWRAGEAEGGWKTHRGLWGVLLDTLLKEGRVGQKQTRLYFRVRGMNLDGLPGPYSDVVAFDVSKANGERGA</sequence>
<evidence type="ECO:0000256" key="7">
    <source>
        <dbReference type="ARBA" id="ARBA00022801"/>
    </source>
</evidence>
<evidence type="ECO:0000256" key="8">
    <source>
        <dbReference type="ARBA" id="ARBA00023295"/>
    </source>
</evidence>
<dbReference type="EC" id="3.2.1.78" evidence="4"/>
<dbReference type="SUPFAM" id="SSF51445">
    <property type="entry name" value="(Trans)glycosidases"/>
    <property type="match status" value="1"/>
</dbReference>
<evidence type="ECO:0000259" key="9">
    <source>
        <dbReference type="Pfam" id="PF26410"/>
    </source>
</evidence>
<feature type="domain" description="Glycoside hydrolase family 5" evidence="9">
    <location>
        <begin position="20"/>
        <end position="224"/>
    </location>
</feature>
<organism evidence="10 11">
    <name type="scientific">Vitrella brassicaformis (strain CCMP3155)</name>
    <dbReference type="NCBI Taxonomy" id="1169540"/>
    <lineage>
        <taxon>Eukaryota</taxon>
        <taxon>Sar</taxon>
        <taxon>Alveolata</taxon>
        <taxon>Colpodellida</taxon>
        <taxon>Vitrellaceae</taxon>
        <taxon>Vitrella</taxon>
    </lineage>
</organism>
<keyword evidence="5" id="KW-0964">Secreted</keyword>
<dbReference type="InParanoid" id="A0A0G4FNG5"/>
<evidence type="ECO:0000256" key="6">
    <source>
        <dbReference type="ARBA" id="ARBA00022729"/>
    </source>
</evidence>
<dbReference type="PANTHER" id="PTHR31451:SF39">
    <property type="entry name" value="MANNAN ENDO-1,4-BETA-MANNOSIDASE 1"/>
    <property type="match status" value="1"/>
</dbReference>
<dbReference type="AlphaFoldDB" id="A0A0G4FNG5"/>
<comment type="subcellular location">
    <subcellularLocation>
        <location evidence="2">Secreted</location>
    </subcellularLocation>
</comment>
<dbReference type="STRING" id="1169540.A0A0G4FNG5"/>
<comment type="catalytic activity">
    <reaction evidence="1">
        <text>Random hydrolysis of (1-&gt;4)-beta-D-mannosidic linkages in mannans, galactomannans and glucomannans.</text>
        <dbReference type="EC" id="3.2.1.78"/>
    </reaction>
</comment>
<accession>A0A0G4FNG5</accession>
<evidence type="ECO:0000256" key="1">
    <source>
        <dbReference type="ARBA" id="ARBA00001678"/>
    </source>
</evidence>